<dbReference type="PANTHER" id="PTHR42742">
    <property type="entry name" value="TRANSCRIPTIONAL REPRESSOR MPRA"/>
    <property type="match status" value="1"/>
</dbReference>
<feature type="coiled-coil region" evidence="3">
    <location>
        <begin position="26"/>
        <end position="53"/>
    </location>
</feature>
<name>A0ABX2GCV6_9FIRM</name>
<evidence type="ECO:0000256" key="1">
    <source>
        <dbReference type="ARBA" id="ARBA00022723"/>
    </source>
</evidence>
<gene>
    <name evidence="4" type="ORF">G5B05_06305</name>
</gene>
<dbReference type="CDD" id="cd07010">
    <property type="entry name" value="cupin_PMI_type_I_N_bac"/>
    <property type="match status" value="1"/>
</dbReference>
<evidence type="ECO:0000313" key="5">
    <source>
        <dbReference type="Proteomes" id="UP000768180"/>
    </source>
</evidence>
<reference evidence="4 5" key="1">
    <citation type="journal article" date="2020" name="Cell Host Microbe">
        <title>Functional and Genomic Variation between Human-Derived Isolates of Lachnospiraceae Reveals Inter- and Intra-Species Diversity.</title>
        <authorList>
            <person name="Sorbara M.T."/>
            <person name="Littmann E.R."/>
            <person name="Fontana E."/>
            <person name="Moody T.U."/>
            <person name="Kohout C.E."/>
            <person name="Gjonbalaj M."/>
            <person name="Eaton V."/>
            <person name="Seok R."/>
            <person name="Leiner I.M."/>
            <person name="Pamer E.G."/>
        </authorList>
    </citation>
    <scope>NUCLEOTIDE SEQUENCE [LARGE SCALE GENOMIC DNA]</scope>
    <source>
        <strain evidence="4 5">MSK.14.54</strain>
    </source>
</reference>
<dbReference type="RefSeq" id="WP_022461967.1">
    <property type="nucleotide sequence ID" value="NZ_JAAITQ010000008.1"/>
</dbReference>
<dbReference type="EMBL" id="JAAITQ010000008">
    <property type="protein sequence ID" value="NSE16028.1"/>
    <property type="molecule type" value="Genomic_DNA"/>
</dbReference>
<dbReference type="InterPro" id="IPR014710">
    <property type="entry name" value="RmlC-like_jellyroll"/>
</dbReference>
<sequence length="597" mass="69330">MNLKRKYGNYELHPKMKITGYENEIWDEKKEIIEELKRAVQEKQKEKKTCILSFDLYPGVRKEEMMELANALQPDRIFDIEDCAKDEETLLREFNDYITDDRVFGIMCHKTIDTWFESEKLKTMKKTIETEYVSECVEEKDTNGGLIVIIGTATELLTEADVLVYCDLTRWEIQLRYRSGMPNWHSTNYNDPILTKYKRGFFIEWRLADRYKKERYEKFTYLLDTETENAPVLTTGNAFRGALQQLAGQPFRMEPYFDPGVWGGQWMKENFGLDASKENFAWSFDGVPEENSLNLEIGGKTLKVPAQDLVLYAPHELLGERVHGRFGAEFPIRFDLLDTMGGQNLSLQVHPLTEYIYEKFGMPYTQDESYYLLDADEDEETYVYLGLKEGVDKKEMERELRAAEKGEERFPVEKYVNKIPVKKHDHVLIPAGTVHCSGKNTMVLEISATPYIFTFKLWDWGRLGMDGLPRPIHLDHGMKNIQWNRDTKWVYDNIVGQTRTMEKTENCEVERTGLHSREFIDTIRYTLSGPHTVSMDDTVHVMNLVEGRSARIESMDGSFAAFTVHYAETAIVPAAVGTYRIVPEEGEMIRMLVASVR</sequence>
<keyword evidence="4" id="KW-0413">Isomerase</keyword>
<keyword evidence="5" id="KW-1185">Reference proteome</keyword>
<keyword evidence="3" id="KW-0175">Coiled coil</keyword>
<evidence type="ECO:0000256" key="3">
    <source>
        <dbReference type="SAM" id="Coils"/>
    </source>
</evidence>
<keyword evidence="2" id="KW-0862">Zinc</keyword>
<dbReference type="SUPFAM" id="SSF51182">
    <property type="entry name" value="RmlC-like cupins"/>
    <property type="match status" value="1"/>
</dbReference>
<evidence type="ECO:0000256" key="2">
    <source>
        <dbReference type="ARBA" id="ARBA00022833"/>
    </source>
</evidence>
<proteinExistence type="predicted"/>
<keyword evidence="1" id="KW-0479">Metal-binding</keyword>
<accession>A0ABX2GCV6</accession>
<protein>
    <submittedName>
        <fullName evidence="4">Mannose-6-phosphate isomerase</fullName>
    </submittedName>
</protein>
<dbReference type="PANTHER" id="PTHR42742:SF3">
    <property type="entry name" value="FRUCTOKINASE"/>
    <property type="match status" value="1"/>
</dbReference>
<dbReference type="GO" id="GO:0016853">
    <property type="term" value="F:isomerase activity"/>
    <property type="evidence" value="ECO:0007669"/>
    <property type="project" value="UniProtKB-KW"/>
</dbReference>
<dbReference type="Gene3D" id="2.60.120.10">
    <property type="entry name" value="Jelly Rolls"/>
    <property type="match status" value="1"/>
</dbReference>
<dbReference type="InterPro" id="IPR051804">
    <property type="entry name" value="Carb_Metab_Reg_Kinase/Isom"/>
</dbReference>
<evidence type="ECO:0000313" key="4">
    <source>
        <dbReference type="EMBL" id="NSE16028.1"/>
    </source>
</evidence>
<organism evidence="4 5">
    <name type="scientific">Fusicatenibacter saccharivorans</name>
    <dbReference type="NCBI Taxonomy" id="1150298"/>
    <lineage>
        <taxon>Bacteria</taxon>
        <taxon>Bacillati</taxon>
        <taxon>Bacillota</taxon>
        <taxon>Clostridia</taxon>
        <taxon>Lachnospirales</taxon>
        <taxon>Lachnospiraceae</taxon>
        <taxon>Fusicatenibacter</taxon>
    </lineage>
</organism>
<dbReference type="Proteomes" id="UP000768180">
    <property type="component" value="Unassembled WGS sequence"/>
</dbReference>
<comment type="caution">
    <text evidence="4">The sequence shown here is derived from an EMBL/GenBank/DDBJ whole genome shotgun (WGS) entry which is preliminary data.</text>
</comment>
<dbReference type="InterPro" id="IPR011051">
    <property type="entry name" value="RmlC_Cupin_sf"/>
</dbReference>